<dbReference type="GO" id="GO:0070006">
    <property type="term" value="F:metalloaminopeptidase activity"/>
    <property type="evidence" value="ECO:0007669"/>
    <property type="project" value="TreeGrafter"/>
</dbReference>
<accession>X1RPR5</accession>
<evidence type="ECO:0000256" key="5">
    <source>
        <dbReference type="ARBA" id="ARBA00022723"/>
    </source>
</evidence>
<evidence type="ECO:0000256" key="4">
    <source>
        <dbReference type="ARBA" id="ARBA00022670"/>
    </source>
</evidence>
<feature type="domain" description="Peptidase M1 membrane alanine aminopeptidase" evidence="10">
    <location>
        <begin position="64"/>
        <end position="168"/>
    </location>
</feature>
<dbReference type="GO" id="GO:0043171">
    <property type="term" value="P:peptide catabolic process"/>
    <property type="evidence" value="ECO:0007669"/>
    <property type="project" value="TreeGrafter"/>
</dbReference>
<dbReference type="PRINTS" id="PR00756">
    <property type="entry name" value="ALADIPTASE"/>
</dbReference>
<keyword evidence="6" id="KW-0378">Hydrolase</keyword>
<feature type="region of interest" description="Disordered" evidence="9">
    <location>
        <begin position="205"/>
        <end position="232"/>
    </location>
</feature>
<dbReference type="InterPro" id="IPR027268">
    <property type="entry name" value="Peptidase_M4/M1_CTD_sf"/>
</dbReference>
<organism evidence="11">
    <name type="scientific">marine sediment metagenome</name>
    <dbReference type="NCBI Taxonomy" id="412755"/>
    <lineage>
        <taxon>unclassified sequences</taxon>
        <taxon>metagenomes</taxon>
        <taxon>ecological metagenomes</taxon>
    </lineage>
</organism>
<evidence type="ECO:0000313" key="11">
    <source>
        <dbReference type="EMBL" id="GAI82648.1"/>
    </source>
</evidence>
<evidence type="ECO:0000256" key="7">
    <source>
        <dbReference type="ARBA" id="ARBA00022833"/>
    </source>
</evidence>
<evidence type="ECO:0000256" key="6">
    <source>
        <dbReference type="ARBA" id="ARBA00022801"/>
    </source>
</evidence>
<comment type="caution">
    <text evidence="11">The sequence shown here is derived from an EMBL/GenBank/DDBJ whole genome shotgun (WGS) entry which is preliminary data.</text>
</comment>
<dbReference type="InterPro" id="IPR014782">
    <property type="entry name" value="Peptidase_M1_dom"/>
</dbReference>
<proteinExistence type="inferred from homology"/>
<dbReference type="GO" id="GO:0008270">
    <property type="term" value="F:zinc ion binding"/>
    <property type="evidence" value="ECO:0007669"/>
    <property type="project" value="InterPro"/>
</dbReference>
<dbReference type="AlphaFoldDB" id="X1RPR5"/>
<dbReference type="GO" id="GO:0005737">
    <property type="term" value="C:cytoplasm"/>
    <property type="evidence" value="ECO:0007669"/>
    <property type="project" value="TreeGrafter"/>
</dbReference>
<dbReference type="PANTHER" id="PTHR11533">
    <property type="entry name" value="PROTEASE M1 ZINC METALLOPROTEASE"/>
    <property type="match status" value="1"/>
</dbReference>
<dbReference type="GO" id="GO:0006508">
    <property type="term" value="P:proteolysis"/>
    <property type="evidence" value="ECO:0007669"/>
    <property type="project" value="UniProtKB-KW"/>
</dbReference>
<dbReference type="GO" id="GO:0005615">
    <property type="term" value="C:extracellular space"/>
    <property type="evidence" value="ECO:0007669"/>
    <property type="project" value="TreeGrafter"/>
</dbReference>
<keyword evidence="8" id="KW-0482">Metalloprotease</keyword>
<dbReference type="PANTHER" id="PTHR11533:SF174">
    <property type="entry name" value="PUROMYCIN-SENSITIVE AMINOPEPTIDASE-RELATED"/>
    <property type="match status" value="1"/>
</dbReference>
<evidence type="ECO:0000256" key="2">
    <source>
        <dbReference type="ARBA" id="ARBA00010136"/>
    </source>
</evidence>
<reference evidence="11" key="1">
    <citation type="journal article" date="2014" name="Front. Microbiol.">
        <title>High frequency of phylogenetically diverse reductive dehalogenase-homologous genes in deep subseafloor sedimentary metagenomes.</title>
        <authorList>
            <person name="Kawai M."/>
            <person name="Futagami T."/>
            <person name="Toyoda A."/>
            <person name="Takaki Y."/>
            <person name="Nishi S."/>
            <person name="Hori S."/>
            <person name="Arai W."/>
            <person name="Tsubouchi T."/>
            <person name="Morono Y."/>
            <person name="Uchiyama I."/>
            <person name="Ito T."/>
            <person name="Fujiyama A."/>
            <person name="Inagaki F."/>
            <person name="Takami H."/>
        </authorList>
    </citation>
    <scope>NUCLEOTIDE SEQUENCE</scope>
    <source>
        <strain evidence="11">Expedition CK06-06</strain>
    </source>
</reference>
<feature type="non-terminal residue" evidence="11">
    <location>
        <position position="1"/>
    </location>
</feature>
<keyword evidence="7" id="KW-0862">Zinc</keyword>
<keyword evidence="5" id="KW-0479">Metal-binding</keyword>
<keyword evidence="4" id="KW-0645">Protease</keyword>
<protein>
    <recommendedName>
        <fullName evidence="10">Peptidase M1 membrane alanine aminopeptidase domain-containing protein</fullName>
    </recommendedName>
</protein>
<evidence type="ECO:0000256" key="3">
    <source>
        <dbReference type="ARBA" id="ARBA00022438"/>
    </source>
</evidence>
<evidence type="ECO:0000256" key="1">
    <source>
        <dbReference type="ARBA" id="ARBA00001947"/>
    </source>
</evidence>
<dbReference type="InterPro" id="IPR050344">
    <property type="entry name" value="Peptidase_M1_aminopeptidases"/>
</dbReference>
<dbReference type="GO" id="GO:0042277">
    <property type="term" value="F:peptide binding"/>
    <property type="evidence" value="ECO:0007669"/>
    <property type="project" value="TreeGrafter"/>
</dbReference>
<gene>
    <name evidence="11" type="ORF">S12H4_21349</name>
</gene>
<dbReference type="SUPFAM" id="SSF55486">
    <property type="entry name" value="Metalloproteases ('zincins'), catalytic domain"/>
    <property type="match status" value="1"/>
</dbReference>
<dbReference type="InterPro" id="IPR001930">
    <property type="entry name" value="Peptidase_M1"/>
</dbReference>
<comment type="cofactor">
    <cofactor evidence="1">
        <name>Zn(2+)</name>
        <dbReference type="ChEBI" id="CHEBI:29105"/>
    </cofactor>
</comment>
<sequence>LVSIKENDEDNSVTYHWHQDKPHSTYLSMVAIAPFAVIEDSLGSLPINYWVYEKDVEDARRIFKKTPYMIDFFNKLYGYEYPWAKYDQVETPTQGGGAEATSATILGQNVIYDEKADKDFSWETTIAHEIAHQWWGDLITLRTWSETWLNESFGTYSDYLYTRFDKGEDEGAFALLGKKNSYLREAHERYIRPIVFNRYENPGQLSQIGGPGPPASPASIRPYSEQTSLPVV</sequence>
<dbReference type="EMBL" id="BARW01010969">
    <property type="protein sequence ID" value="GAI82648.1"/>
    <property type="molecule type" value="Genomic_DNA"/>
</dbReference>
<dbReference type="Pfam" id="PF01433">
    <property type="entry name" value="Peptidase_M1"/>
    <property type="match status" value="1"/>
</dbReference>
<dbReference type="GO" id="GO:0016020">
    <property type="term" value="C:membrane"/>
    <property type="evidence" value="ECO:0007669"/>
    <property type="project" value="TreeGrafter"/>
</dbReference>
<keyword evidence="3" id="KW-0031">Aminopeptidase</keyword>
<evidence type="ECO:0000256" key="9">
    <source>
        <dbReference type="SAM" id="MobiDB-lite"/>
    </source>
</evidence>
<name>X1RPR5_9ZZZZ</name>
<comment type="similarity">
    <text evidence="2">Belongs to the peptidase M1 family.</text>
</comment>
<evidence type="ECO:0000259" key="10">
    <source>
        <dbReference type="Pfam" id="PF01433"/>
    </source>
</evidence>
<evidence type="ECO:0000256" key="8">
    <source>
        <dbReference type="ARBA" id="ARBA00023049"/>
    </source>
</evidence>
<dbReference type="Gene3D" id="1.10.390.10">
    <property type="entry name" value="Neutral Protease Domain 2"/>
    <property type="match status" value="1"/>
</dbReference>